<accession>B9SA32</accession>
<dbReference type="SMART" id="SM00499">
    <property type="entry name" value="AAI"/>
    <property type="match status" value="1"/>
</dbReference>
<feature type="domain" description="Bifunctional inhibitor/plant lipid transfer protein/seed storage helical" evidence="6">
    <location>
        <begin position="61"/>
        <end position="162"/>
    </location>
</feature>
<evidence type="ECO:0000313" key="7">
    <source>
        <dbReference type="EMBL" id="EEF39549.1"/>
    </source>
</evidence>
<dbReference type="InterPro" id="IPR036312">
    <property type="entry name" value="Bifun_inhib/LTP/seed_sf"/>
</dbReference>
<keyword evidence="3" id="KW-1015">Disulfide bond</keyword>
<dbReference type="InterPro" id="IPR016140">
    <property type="entry name" value="Bifunc_inhib/LTP/seed_store"/>
</dbReference>
<feature type="region of interest" description="Disordered" evidence="4">
    <location>
        <begin position="160"/>
        <end position="179"/>
    </location>
</feature>
<dbReference type="SUPFAM" id="SSF47699">
    <property type="entry name" value="Bifunctional inhibitor/lipid-transfer protein/seed storage 2S albumin"/>
    <property type="match status" value="1"/>
</dbReference>
<dbReference type="eggNOG" id="ENOG502S7EV">
    <property type="taxonomic scope" value="Eukaryota"/>
</dbReference>
<feature type="signal peptide" evidence="5">
    <location>
        <begin position="1"/>
        <end position="24"/>
    </location>
</feature>
<feature type="chain" id="PRO_5002891684" evidence="5">
    <location>
        <begin position="25"/>
        <end position="179"/>
    </location>
</feature>
<evidence type="ECO:0000256" key="3">
    <source>
        <dbReference type="ARBA" id="ARBA00023157"/>
    </source>
</evidence>
<evidence type="ECO:0000256" key="4">
    <source>
        <dbReference type="SAM" id="MobiDB-lite"/>
    </source>
</evidence>
<dbReference type="InParanoid" id="B9SA32"/>
<dbReference type="PANTHER" id="PTHR35496:SF20">
    <property type="entry name" value="2S SEED STORAGE PROTEIN 1-RELATED"/>
    <property type="match status" value="1"/>
</dbReference>
<dbReference type="GO" id="GO:0045735">
    <property type="term" value="F:nutrient reservoir activity"/>
    <property type="evidence" value="ECO:0007669"/>
    <property type="project" value="InterPro"/>
</dbReference>
<keyword evidence="2 5" id="KW-0732">Signal</keyword>
<evidence type="ECO:0000256" key="2">
    <source>
        <dbReference type="ARBA" id="ARBA00022729"/>
    </source>
</evidence>
<dbReference type="InterPro" id="IPR000617">
    <property type="entry name" value="Napin/2SS/CON"/>
</dbReference>
<dbReference type="PANTHER" id="PTHR35496">
    <property type="entry name" value="2S SEED STORAGE PROTEIN 1-RELATED"/>
    <property type="match status" value="1"/>
</dbReference>
<feature type="compositionally biased region" description="Basic and acidic residues" evidence="4">
    <location>
        <begin position="73"/>
        <end position="86"/>
    </location>
</feature>
<keyword evidence="8" id="KW-1185">Reference proteome</keyword>
<reference evidence="8" key="1">
    <citation type="journal article" date="2010" name="Nat. Biotechnol.">
        <title>Draft genome sequence of the oilseed species Ricinus communis.</title>
        <authorList>
            <person name="Chan A.P."/>
            <person name="Crabtree J."/>
            <person name="Zhao Q."/>
            <person name="Lorenzi H."/>
            <person name="Orvis J."/>
            <person name="Puiu D."/>
            <person name="Melake-Berhan A."/>
            <person name="Jones K.M."/>
            <person name="Redman J."/>
            <person name="Chen G."/>
            <person name="Cahoon E.B."/>
            <person name="Gedil M."/>
            <person name="Stanke M."/>
            <person name="Haas B.J."/>
            <person name="Wortman J.R."/>
            <person name="Fraser-Liggett C.M."/>
            <person name="Ravel J."/>
            <person name="Rabinowicz P.D."/>
        </authorList>
    </citation>
    <scope>NUCLEOTIDE SEQUENCE [LARGE SCALE GENOMIC DNA]</scope>
    <source>
        <strain evidence="8">cv. Hale</strain>
    </source>
</reference>
<proteinExistence type="inferred from homology"/>
<dbReference type="FunCoup" id="B9SA32">
    <property type="interactions" value="123"/>
</dbReference>
<dbReference type="EMBL" id="EQ973900">
    <property type="protein sequence ID" value="EEF39549.1"/>
    <property type="molecule type" value="Genomic_DNA"/>
</dbReference>
<dbReference type="Proteomes" id="UP000008311">
    <property type="component" value="Unassembled WGS sequence"/>
</dbReference>
<organism evidence="7 8">
    <name type="scientific">Ricinus communis</name>
    <name type="common">Castor bean</name>
    <dbReference type="NCBI Taxonomy" id="3988"/>
    <lineage>
        <taxon>Eukaryota</taxon>
        <taxon>Viridiplantae</taxon>
        <taxon>Streptophyta</taxon>
        <taxon>Embryophyta</taxon>
        <taxon>Tracheophyta</taxon>
        <taxon>Spermatophyta</taxon>
        <taxon>Magnoliopsida</taxon>
        <taxon>eudicotyledons</taxon>
        <taxon>Gunneridae</taxon>
        <taxon>Pentapetalae</taxon>
        <taxon>rosids</taxon>
        <taxon>fabids</taxon>
        <taxon>Malpighiales</taxon>
        <taxon>Euphorbiaceae</taxon>
        <taxon>Acalyphoideae</taxon>
        <taxon>Acalypheae</taxon>
        <taxon>Ricinus</taxon>
    </lineage>
</organism>
<protein>
    <submittedName>
        <fullName evidence="7">2S albumin, putative</fullName>
    </submittedName>
</protein>
<dbReference type="Gene3D" id="1.10.110.10">
    <property type="entry name" value="Plant lipid-transfer and hydrophobic proteins"/>
    <property type="match status" value="1"/>
</dbReference>
<feature type="region of interest" description="Disordered" evidence="4">
    <location>
        <begin position="65"/>
        <end position="87"/>
    </location>
</feature>
<gene>
    <name evidence="7" type="ORF">RCOM_0183980</name>
</gene>
<evidence type="ECO:0000256" key="1">
    <source>
        <dbReference type="ARBA" id="ARBA00008262"/>
    </source>
</evidence>
<evidence type="ECO:0000313" key="8">
    <source>
        <dbReference type="Proteomes" id="UP000008311"/>
    </source>
</evidence>
<sequence>MAKLVSTIALFSVLLFIIADASFAHRTTITTIEIDDSKGEREGSHPQQCRQEIQRKDLSSCEQYIRQSSSRRSPGEKVLRMPRDENQQQETRQLQQCCNQVEQVRNDCQCEAIKSIAEDQIRQGHLQREESETVGQRASEIVSSCGVRCLRQTRTNPSQQSCRGQIQEQQNLSNARNIS</sequence>
<dbReference type="AlphaFoldDB" id="B9SA32"/>
<comment type="similarity">
    <text evidence="1">Belongs to the 2S seed storage albumins family.</text>
</comment>
<dbReference type="Pfam" id="PF00234">
    <property type="entry name" value="Tryp_alpha_amyl"/>
    <property type="match status" value="1"/>
</dbReference>
<evidence type="ECO:0000256" key="5">
    <source>
        <dbReference type="SAM" id="SignalP"/>
    </source>
</evidence>
<evidence type="ECO:0000259" key="6">
    <source>
        <dbReference type="SMART" id="SM00499"/>
    </source>
</evidence>
<name>B9SA32_RICCO</name>